<accession>A0A918E208</accession>
<dbReference type="GO" id="GO:0003677">
    <property type="term" value="F:DNA binding"/>
    <property type="evidence" value="ECO:0007669"/>
    <property type="project" value="InterPro"/>
</dbReference>
<dbReference type="EMBL" id="BMMS01000036">
    <property type="protein sequence ID" value="GGO98030.1"/>
    <property type="molecule type" value="Genomic_DNA"/>
</dbReference>
<feature type="binding site" evidence="1">
    <location>
        <begin position="529"/>
        <end position="536"/>
    </location>
    <ligand>
        <name>ATP</name>
        <dbReference type="ChEBI" id="CHEBI:30616"/>
    </ligand>
</feature>
<dbReference type="PROSITE" id="PS50901">
    <property type="entry name" value="FTSK"/>
    <property type="match status" value="1"/>
</dbReference>
<evidence type="ECO:0000259" key="4">
    <source>
        <dbReference type="PROSITE" id="PS50901"/>
    </source>
</evidence>
<evidence type="ECO:0000313" key="5">
    <source>
        <dbReference type="EMBL" id="GGO98030.1"/>
    </source>
</evidence>
<dbReference type="SUPFAM" id="SSF52540">
    <property type="entry name" value="P-loop containing nucleoside triphosphate hydrolases"/>
    <property type="match status" value="1"/>
</dbReference>
<dbReference type="RefSeq" id="WP_189135084.1">
    <property type="nucleotide sequence ID" value="NZ_BMMS01000036.1"/>
</dbReference>
<dbReference type="Gene3D" id="3.40.50.300">
    <property type="entry name" value="P-loop containing nucleotide triphosphate hydrolases"/>
    <property type="match status" value="1"/>
</dbReference>
<feature type="transmembrane region" description="Helical" evidence="3">
    <location>
        <begin position="354"/>
        <end position="375"/>
    </location>
</feature>
<feature type="region of interest" description="Disordered" evidence="2">
    <location>
        <begin position="807"/>
        <end position="893"/>
    </location>
</feature>
<dbReference type="GO" id="GO:0005524">
    <property type="term" value="F:ATP binding"/>
    <property type="evidence" value="ECO:0007669"/>
    <property type="project" value="UniProtKB-UniRule"/>
</dbReference>
<feature type="compositionally biased region" description="Pro residues" evidence="2">
    <location>
        <begin position="811"/>
        <end position="837"/>
    </location>
</feature>
<organism evidence="5 6">
    <name type="scientific">Wenjunlia tyrosinilytica</name>
    <dbReference type="NCBI Taxonomy" id="1544741"/>
    <lineage>
        <taxon>Bacteria</taxon>
        <taxon>Bacillati</taxon>
        <taxon>Actinomycetota</taxon>
        <taxon>Actinomycetes</taxon>
        <taxon>Kitasatosporales</taxon>
        <taxon>Streptomycetaceae</taxon>
        <taxon>Wenjunlia</taxon>
    </lineage>
</organism>
<keyword evidence="1" id="KW-0547">Nucleotide-binding</keyword>
<feature type="domain" description="FtsK" evidence="4">
    <location>
        <begin position="512"/>
        <end position="717"/>
    </location>
</feature>
<dbReference type="InterPro" id="IPR027417">
    <property type="entry name" value="P-loop_NTPase"/>
</dbReference>
<keyword evidence="6" id="KW-1185">Reference proteome</keyword>
<feature type="transmembrane region" description="Helical" evidence="3">
    <location>
        <begin position="276"/>
        <end position="297"/>
    </location>
</feature>
<dbReference type="AlphaFoldDB" id="A0A918E208"/>
<evidence type="ECO:0000313" key="6">
    <source>
        <dbReference type="Proteomes" id="UP000641932"/>
    </source>
</evidence>
<evidence type="ECO:0000256" key="3">
    <source>
        <dbReference type="SAM" id="Phobius"/>
    </source>
</evidence>
<name>A0A918E208_9ACTN</name>
<dbReference type="InterPro" id="IPR002543">
    <property type="entry name" value="FtsK_dom"/>
</dbReference>
<keyword evidence="3" id="KW-0472">Membrane</keyword>
<keyword evidence="3" id="KW-0812">Transmembrane</keyword>
<protein>
    <recommendedName>
        <fullName evidence="4">FtsK domain-containing protein</fullName>
    </recommendedName>
</protein>
<comment type="caution">
    <text evidence="5">The sequence shown here is derived from an EMBL/GenBank/DDBJ whole genome shotgun (WGS) entry which is preliminary data.</text>
</comment>
<sequence>MLLLVVTVIALAVALSWWSNVRRMQYRRGHPDPLPAIKPTVLESLRLAFDPAAPRLLAAGVALVLAAAAGAVTLRWAGAAAGLWLLVGWVVWQARAVWQVRNGWREAVLSVAAEALGFPENASVGRWVFVQKWVGRTDPALTVVRCPEGFTPSPAGPGARLAAQWNAHPVLGAKYTWNLQFGPQRQRPDQFQVVAFPTLKPGGEQLNSADLMSARERPEAEGMQQEERSGRAGALLRRLLRTTVRVLRVALPVAAAAAGAWVVGRNPEQAGQWLRGHLPASAALAAPVVAGLAWSWLRLGWYEPQRGAAVKPSLMLMREFYGLTFWEDRWFIRLPSLALFGFGVRTAATHTAWVPGVVVIGAWTVLAWLRAAAVARQRSAVLHTMYAIARVNLDYDRHWKQRKGDRPVGEWKRVRISWQSTYVPGAVQVAFPTELRTTSSAKMRQFREEWNQKAFPPSARHPGLEWDVEADMRARALTCHPYVPVNPTDVRLGEIVPADPLQFLPGQSVRTGSWIAVDLRDSPHVLVCGETGSGKSATMESLAFQKARTGWEVQIADAGGSGGWARWEGRPGVVPAASGGPDACAVALTYPQIGAMFAELRQEVDRRKELLVRHRVSKLGAVPPEQRPAYRLVMCDEWLSMLTSVSSKAKDPDSAERRTIATQVWSDWSYVILEGRKVGVHSVTGAQRPDASMFGGAFRDNIGIRIACGAMTDAGLRMMFGDGYKAPPGFVVQEGEEGDSGLPRGRMLVRPGSGRSVVVVQGAWFGGENNDEDLELHLPARGSGPRRDAYGGAAAPAAGAFMPDDVLTAPDPVPHAAPVTPPVPSPAPQGFPVPAAGPVPADFGRDRPLAQPAPSRGPAPAVVLPDADDDDLPPELEPPRPRRTAARHPQPPR</sequence>
<feature type="transmembrane region" description="Helical" evidence="3">
    <location>
        <begin position="59"/>
        <end position="92"/>
    </location>
</feature>
<keyword evidence="1" id="KW-0067">ATP-binding</keyword>
<evidence type="ECO:0000256" key="1">
    <source>
        <dbReference type="PROSITE-ProRule" id="PRU00289"/>
    </source>
</evidence>
<dbReference type="Proteomes" id="UP000641932">
    <property type="component" value="Unassembled WGS sequence"/>
</dbReference>
<proteinExistence type="predicted"/>
<keyword evidence="3" id="KW-1133">Transmembrane helix</keyword>
<feature type="transmembrane region" description="Helical" evidence="3">
    <location>
        <begin position="246"/>
        <end position="264"/>
    </location>
</feature>
<dbReference type="Pfam" id="PF01580">
    <property type="entry name" value="FtsK_SpoIIIE"/>
    <property type="match status" value="1"/>
</dbReference>
<reference evidence="5" key="1">
    <citation type="journal article" date="2014" name="Int. J. Syst. Evol. Microbiol.">
        <title>Complete genome sequence of Corynebacterium casei LMG S-19264T (=DSM 44701T), isolated from a smear-ripened cheese.</title>
        <authorList>
            <consortium name="US DOE Joint Genome Institute (JGI-PGF)"/>
            <person name="Walter F."/>
            <person name="Albersmeier A."/>
            <person name="Kalinowski J."/>
            <person name="Ruckert C."/>
        </authorList>
    </citation>
    <scope>NUCLEOTIDE SEQUENCE</scope>
    <source>
        <strain evidence="5">CGMCC 4.7201</strain>
    </source>
</reference>
<reference evidence="5" key="2">
    <citation type="submission" date="2020-09" db="EMBL/GenBank/DDBJ databases">
        <authorList>
            <person name="Sun Q."/>
            <person name="Zhou Y."/>
        </authorList>
    </citation>
    <scope>NUCLEOTIDE SEQUENCE</scope>
    <source>
        <strain evidence="5">CGMCC 4.7201</strain>
    </source>
</reference>
<gene>
    <name evidence="5" type="ORF">GCM10012280_61210</name>
</gene>
<evidence type="ECO:0000256" key="2">
    <source>
        <dbReference type="SAM" id="MobiDB-lite"/>
    </source>
</evidence>